<dbReference type="AlphaFoldDB" id="A0A0B6YXZ4"/>
<reference evidence="2" key="1">
    <citation type="submission" date="2014-12" db="EMBL/GenBank/DDBJ databases">
        <title>Insight into the proteome of Arion vulgaris.</title>
        <authorList>
            <person name="Aradska J."/>
            <person name="Bulat T."/>
            <person name="Smidak R."/>
            <person name="Sarate P."/>
            <person name="Gangsoo J."/>
            <person name="Sialana F."/>
            <person name="Bilban M."/>
            <person name="Lubec G."/>
        </authorList>
    </citation>
    <scope>NUCLEOTIDE SEQUENCE</scope>
    <source>
        <tissue evidence="2">Skin</tissue>
    </source>
</reference>
<dbReference type="EMBL" id="HACG01014102">
    <property type="protein sequence ID" value="CEK60967.1"/>
    <property type="molecule type" value="Transcribed_RNA"/>
</dbReference>
<sequence>MHDSLRIEMKREYENHMQTRAKLQEVLSKLDTSLTRITVLTKQMEDDKRTFHSVCESLRQKTEEIQARNRDLESRLTEKSLLCERQQSQVSQQSQEIAGLLEKQQTQSRKYQHMMMEADVEKQQEVYLSQIFSGRNKKKV</sequence>
<keyword evidence="1" id="KW-0175">Coiled coil</keyword>
<accession>A0A0B6YXZ4</accession>
<feature type="coiled-coil region" evidence="1">
    <location>
        <begin position="55"/>
        <end position="103"/>
    </location>
</feature>
<evidence type="ECO:0000256" key="1">
    <source>
        <dbReference type="SAM" id="Coils"/>
    </source>
</evidence>
<dbReference type="GO" id="GO:0005634">
    <property type="term" value="C:nucleus"/>
    <property type="evidence" value="ECO:0007669"/>
    <property type="project" value="TreeGrafter"/>
</dbReference>
<dbReference type="InterPro" id="IPR029176">
    <property type="entry name" value="SPATA24"/>
</dbReference>
<dbReference type="PANTHER" id="PTHR35155:SF1">
    <property type="entry name" value="SPERMATOGENESIS-ASSOCIATED PROTEIN 24"/>
    <property type="match status" value="1"/>
</dbReference>
<proteinExistence type="predicted"/>
<name>A0A0B6YXZ4_9EUPU</name>
<evidence type="ECO:0000313" key="2">
    <source>
        <dbReference type="EMBL" id="CEK60967.1"/>
    </source>
</evidence>
<dbReference type="PANTHER" id="PTHR35155">
    <property type="entry name" value="SPERMATOGENESIS-ASSOCIATED PROTEIN 24"/>
    <property type="match status" value="1"/>
</dbReference>
<organism evidence="2">
    <name type="scientific">Arion vulgaris</name>
    <dbReference type="NCBI Taxonomy" id="1028688"/>
    <lineage>
        <taxon>Eukaryota</taxon>
        <taxon>Metazoa</taxon>
        <taxon>Spiralia</taxon>
        <taxon>Lophotrochozoa</taxon>
        <taxon>Mollusca</taxon>
        <taxon>Gastropoda</taxon>
        <taxon>Heterobranchia</taxon>
        <taxon>Euthyneura</taxon>
        <taxon>Panpulmonata</taxon>
        <taxon>Eupulmonata</taxon>
        <taxon>Stylommatophora</taxon>
        <taxon>Helicina</taxon>
        <taxon>Arionoidea</taxon>
        <taxon>Arionidae</taxon>
        <taxon>Arion</taxon>
    </lineage>
</organism>
<dbReference type="GO" id="GO:0005737">
    <property type="term" value="C:cytoplasm"/>
    <property type="evidence" value="ECO:0007669"/>
    <property type="project" value="TreeGrafter"/>
</dbReference>
<dbReference type="GO" id="GO:0003677">
    <property type="term" value="F:DNA binding"/>
    <property type="evidence" value="ECO:0007669"/>
    <property type="project" value="TreeGrafter"/>
</dbReference>
<gene>
    <name evidence="2" type="primary">ORF40899</name>
</gene>
<protein>
    <submittedName>
        <fullName evidence="2">Uncharacterized protein</fullName>
    </submittedName>
</protein>
<dbReference type="Pfam" id="PF15175">
    <property type="entry name" value="SPATA24"/>
    <property type="match status" value="1"/>
</dbReference>